<comment type="caution">
    <text evidence="2">The sequence shown here is derived from an EMBL/GenBank/DDBJ whole genome shotgun (WGS) entry which is preliminary data.</text>
</comment>
<feature type="region of interest" description="Disordered" evidence="1">
    <location>
        <begin position="1"/>
        <end position="22"/>
    </location>
</feature>
<dbReference type="Proteomes" id="UP001183615">
    <property type="component" value="Unassembled WGS sequence"/>
</dbReference>
<organism evidence="2 3">
    <name type="scientific">Streptomyces johnsoniae</name>
    <dbReference type="NCBI Taxonomy" id="3075532"/>
    <lineage>
        <taxon>Bacteria</taxon>
        <taxon>Bacillati</taxon>
        <taxon>Actinomycetota</taxon>
        <taxon>Actinomycetes</taxon>
        <taxon>Kitasatosporales</taxon>
        <taxon>Streptomycetaceae</taxon>
        <taxon>Streptomyces</taxon>
    </lineage>
</organism>
<dbReference type="EMBL" id="JAVREV010000021">
    <property type="protein sequence ID" value="MDT0446708.1"/>
    <property type="molecule type" value="Genomic_DNA"/>
</dbReference>
<protein>
    <submittedName>
        <fullName evidence="2">Uncharacterized protein</fullName>
    </submittedName>
</protein>
<proteinExistence type="predicted"/>
<dbReference type="RefSeq" id="WP_311620857.1">
    <property type="nucleotide sequence ID" value="NZ_JAVREV010000021.1"/>
</dbReference>
<feature type="compositionally biased region" description="Low complexity" evidence="1">
    <location>
        <begin position="12"/>
        <end position="21"/>
    </location>
</feature>
<name>A0ABU2SCK6_9ACTN</name>
<evidence type="ECO:0000313" key="3">
    <source>
        <dbReference type="Proteomes" id="UP001183615"/>
    </source>
</evidence>
<keyword evidence="3" id="KW-1185">Reference proteome</keyword>
<feature type="region of interest" description="Disordered" evidence="1">
    <location>
        <begin position="39"/>
        <end position="67"/>
    </location>
</feature>
<reference evidence="3" key="1">
    <citation type="submission" date="2023-07" db="EMBL/GenBank/DDBJ databases">
        <title>30 novel species of actinomycetes from the DSMZ collection.</title>
        <authorList>
            <person name="Nouioui I."/>
        </authorList>
    </citation>
    <scope>NUCLEOTIDE SEQUENCE [LARGE SCALE GENOMIC DNA]</scope>
    <source>
        <strain evidence="3">DSM 41886</strain>
    </source>
</reference>
<evidence type="ECO:0000313" key="2">
    <source>
        <dbReference type="EMBL" id="MDT0446708.1"/>
    </source>
</evidence>
<sequence>MAPDDRQVAETGQQQGQQGQQHGYFLVTTVHVRNPEFETLTATTGVSTSAGRRYSEQGPRRLPVPPC</sequence>
<gene>
    <name evidence="2" type="ORF">RM779_29540</name>
</gene>
<feature type="compositionally biased region" description="Polar residues" evidence="1">
    <location>
        <begin position="40"/>
        <end position="50"/>
    </location>
</feature>
<evidence type="ECO:0000256" key="1">
    <source>
        <dbReference type="SAM" id="MobiDB-lite"/>
    </source>
</evidence>
<accession>A0ABU2SCK6</accession>